<name>A0ABV4I3E8_9ACTN</name>
<evidence type="ECO:0000259" key="9">
    <source>
        <dbReference type="Pfam" id="PF20730"/>
    </source>
</evidence>
<accession>A0ABV4I3E8</accession>
<dbReference type="PANTHER" id="PTHR34582:SF6">
    <property type="entry name" value="UPF0702 TRANSMEMBRANE PROTEIN YCAP"/>
    <property type="match status" value="1"/>
</dbReference>
<gene>
    <name evidence="10" type="ORF">AB2L28_13090</name>
</gene>
<dbReference type="RefSeq" id="WP_370719401.1">
    <property type="nucleotide sequence ID" value="NZ_JBGGTQ010000005.1"/>
</dbReference>
<dbReference type="InterPro" id="IPR023090">
    <property type="entry name" value="UPF0702_alpha/beta_dom_sf"/>
</dbReference>
<dbReference type="Proteomes" id="UP001566476">
    <property type="component" value="Unassembled WGS sequence"/>
</dbReference>
<comment type="similarity">
    <text evidence="2">Belongs to the UPF0702 family.</text>
</comment>
<evidence type="ECO:0000259" key="8">
    <source>
        <dbReference type="Pfam" id="PF04239"/>
    </source>
</evidence>
<dbReference type="EMBL" id="JBGGTQ010000005">
    <property type="protein sequence ID" value="MEZ0493171.1"/>
    <property type="molecule type" value="Genomic_DNA"/>
</dbReference>
<evidence type="ECO:0000256" key="2">
    <source>
        <dbReference type="ARBA" id="ARBA00006448"/>
    </source>
</evidence>
<evidence type="ECO:0000256" key="6">
    <source>
        <dbReference type="ARBA" id="ARBA00023136"/>
    </source>
</evidence>
<dbReference type="InterPro" id="IPR007353">
    <property type="entry name" value="DUF421"/>
</dbReference>
<evidence type="ECO:0000313" key="10">
    <source>
        <dbReference type="EMBL" id="MEZ0493171.1"/>
    </source>
</evidence>
<feature type="transmembrane region" description="Helical" evidence="7">
    <location>
        <begin position="14"/>
        <end position="32"/>
    </location>
</feature>
<evidence type="ECO:0000256" key="3">
    <source>
        <dbReference type="ARBA" id="ARBA00022475"/>
    </source>
</evidence>
<feature type="transmembrane region" description="Helical" evidence="7">
    <location>
        <begin position="44"/>
        <end position="62"/>
    </location>
</feature>
<proteinExistence type="inferred from homology"/>
<evidence type="ECO:0000256" key="1">
    <source>
        <dbReference type="ARBA" id="ARBA00004651"/>
    </source>
</evidence>
<keyword evidence="6 7" id="KW-0472">Membrane</keyword>
<keyword evidence="5 7" id="KW-1133">Transmembrane helix</keyword>
<evidence type="ECO:0000313" key="11">
    <source>
        <dbReference type="Proteomes" id="UP001566476"/>
    </source>
</evidence>
<reference evidence="10 11" key="1">
    <citation type="submission" date="2024-07" db="EMBL/GenBank/DDBJ databases">
        <authorList>
            <person name="Thanompreechachai J."/>
            <person name="Duangmal K."/>
        </authorList>
    </citation>
    <scope>NUCLEOTIDE SEQUENCE [LARGE SCALE GENOMIC DNA]</scope>
    <source>
        <strain evidence="10 11">TBRC 1896</strain>
    </source>
</reference>
<dbReference type="PANTHER" id="PTHR34582">
    <property type="entry name" value="UPF0702 TRANSMEMBRANE PROTEIN YCAP"/>
    <property type="match status" value="1"/>
</dbReference>
<organism evidence="10 11">
    <name type="scientific">Kineococcus mangrovi</name>
    <dbReference type="NCBI Taxonomy" id="1660183"/>
    <lineage>
        <taxon>Bacteria</taxon>
        <taxon>Bacillati</taxon>
        <taxon>Actinomycetota</taxon>
        <taxon>Actinomycetes</taxon>
        <taxon>Kineosporiales</taxon>
        <taxon>Kineosporiaceae</taxon>
        <taxon>Kineococcus</taxon>
    </lineage>
</organism>
<feature type="transmembrane region" description="Helical" evidence="7">
    <location>
        <begin position="68"/>
        <end position="89"/>
    </location>
</feature>
<sequence length="175" mass="19247">MDGVTLWWGGWEPLVRIVVVGTLGYVWLVGILRVSGPRNMAKMTPFDFVLTVTLGSAFGRVLTSKDTALTSALLVFTLLVGLQWLMAWLRQRSTTVKRALSTDPVLLFHDGTFVQDAMRRQRFVESDIHSAARENGLGSLEEVAAVVLQADGSFSVIRKSALGDASSVEPYVIRH</sequence>
<dbReference type="Pfam" id="PF20730">
    <property type="entry name" value="YetF_N"/>
    <property type="match status" value="1"/>
</dbReference>
<dbReference type="Gene3D" id="3.30.240.20">
    <property type="entry name" value="bsu07140 like domains"/>
    <property type="match status" value="1"/>
</dbReference>
<evidence type="ECO:0000256" key="5">
    <source>
        <dbReference type="ARBA" id="ARBA00022989"/>
    </source>
</evidence>
<evidence type="ECO:0000256" key="7">
    <source>
        <dbReference type="SAM" id="Phobius"/>
    </source>
</evidence>
<protein>
    <submittedName>
        <fullName evidence="10">DUF421 domain-containing protein</fullName>
    </submittedName>
</protein>
<dbReference type="InterPro" id="IPR048454">
    <property type="entry name" value="YetF_N"/>
</dbReference>
<comment type="caution">
    <text evidence="10">The sequence shown here is derived from an EMBL/GenBank/DDBJ whole genome shotgun (WGS) entry which is preliminary data.</text>
</comment>
<keyword evidence="3" id="KW-1003">Cell membrane</keyword>
<evidence type="ECO:0000256" key="4">
    <source>
        <dbReference type="ARBA" id="ARBA00022692"/>
    </source>
</evidence>
<comment type="subcellular location">
    <subcellularLocation>
        <location evidence="1">Cell membrane</location>
        <topology evidence="1">Multi-pass membrane protein</topology>
    </subcellularLocation>
</comment>
<dbReference type="Pfam" id="PF04239">
    <property type="entry name" value="DUF421"/>
    <property type="match status" value="1"/>
</dbReference>
<feature type="domain" description="YetF-like N-terminal transmembrane" evidence="9">
    <location>
        <begin position="22"/>
        <end position="88"/>
    </location>
</feature>
<keyword evidence="4 7" id="KW-0812">Transmembrane</keyword>
<feature type="domain" description="YetF C-terminal" evidence="8">
    <location>
        <begin position="92"/>
        <end position="161"/>
    </location>
</feature>
<keyword evidence="11" id="KW-1185">Reference proteome</keyword>